<dbReference type="EMBL" id="JAAVJF010000001">
    <property type="protein sequence ID" value="NYR14699.1"/>
    <property type="molecule type" value="Genomic_DNA"/>
</dbReference>
<accession>A0A7L4P6H7</accession>
<gene>
    <name evidence="1" type="ORF">HC235_01700</name>
</gene>
<keyword evidence="2" id="KW-1185">Reference proteome</keyword>
<dbReference type="PROSITE" id="PS51318">
    <property type="entry name" value="TAT"/>
    <property type="match status" value="1"/>
</dbReference>
<dbReference type="AlphaFoldDB" id="A0A7L4P6H7"/>
<organism evidence="1 2">
    <name type="scientific">Pyrobaculum arsenaticum</name>
    <dbReference type="NCBI Taxonomy" id="121277"/>
    <lineage>
        <taxon>Archaea</taxon>
        <taxon>Thermoproteota</taxon>
        <taxon>Thermoprotei</taxon>
        <taxon>Thermoproteales</taxon>
        <taxon>Thermoproteaceae</taxon>
        <taxon>Pyrobaculum</taxon>
    </lineage>
</organism>
<reference evidence="1 2" key="1">
    <citation type="journal article" date="2020" name="Nat. Commun.">
        <title>The structures of two archaeal type IV pili illuminate evolutionary relationships.</title>
        <authorList>
            <person name="Wang F."/>
            <person name="Baquero D.P."/>
            <person name="Su Z."/>
            <person name="Beltran L.C."/>
            <person name="Prangishvili D."/>
            <person name="Krupovic M."/>
            <person name="Egelman E.H."/>
        </authorList>
    </citation>
    <scope>NUCLEOTIDE SEQUENCE [LARGE SCALE GENOMIC DNA]</scope>
    <source>
        <strain evidence="1 2">2GA</strain>
    </source>
</reference>
<evidence type="ECO:0000313" key="2">
    <source>
        <dbReference type="Proteomes" id="UP000554766"/>
    </source>
</evidence>
<dbReference type="OMA" id="RARYKHM"/>
<name>A0A7L4P6H7_9CREN</name>
<sequence length="445" mass="49282">MCMVGRRRFLKILGGSALALSAGGLLAYEGLLRGAGGQKAEIPQGGAWFEKLLEEPSNDDVILEFVDEEGSPLNFSAFLIWEPTGEVEEVAVKNGKLKIPKKRLEEQAERWADKLKSEDQPTLTENPLFTLLPISLPGDLAPYVAVPSSPRFVNKRYKLHGARHKGKSTAPRFAGCSEGKLLYSSDQDIRELIPAVAFRDSSSRAFGEYIDFSYHVRASALKITLYGAVATNFGASVRITKEYSWSTGDLSQDGGVSYSLTRDGQNAAALFYSQKWRFVVYELYDPSTCLIMDEVFAIYPTQVAFDANQRIALRVTEQLPPTAFDEAQPAETRSYQGIDGRGGYNNMFRYSEILIHEPLIDVAIGGLPIGKALQLLGTLFSDKVGHVHAAFNFQIYVGVANYVATVATDADKGAGYWLRLYRARYKHMVGDYEFYPLRISAEATD</sequence>
<proteinExistence type="predicted"/>
<evidence type="ECO:0000313" key="1">
    <source>
        <dbReference type="EMBL" id="NYR14699.1"/>
    </source>
</evidence>
<comment type="caution">
    <text evidence="1">The sequence shown here is derived from an EMBL/GenBank/DDBJ whole genome shotgun (WGS) entry which is preliminary data.</text>
</comment>
<protein>
    <submittedName>
        <fullName evidence="1">Uncharacterized protein</fullName>
    </submittedName>
</protein>
<dbReference type="InterPro" id="IPR006311">
    <property type="entry name" value="TAT_signal"/>
</dbReference>
<dbReference type="Proteomes" id="UP000554766">
    <property type="component" value="Unassembled WGS sequence"/>
</dbReference>